<evidence type="ECO:0008006" key="6">
    <source>
        <dbReference type="Google" id="ProtNLM"/>
    </source>
</evidence>
<dbReference type="EMBL" id="LNGF01000016">
    <property type="protein sequence ID" value="KYC47797.1"/>
    <property type="molecule type" value="Genomic_DNA"/>
</dbReference>
<reference evidence="4 5" key="1">
    <citation type="journal article" date="2016" name="ISME J.">
        <title>Chasing the elusive Euryarchaeota class WSA2: genomes reveal a uniquely fastidious methyl-reducing methanogen.</title>
        <authorList>
            <person name="Nobu M.K."/>
            <person name="Narihiro T."/>
            <person name="Kuroda K."/>
            <person name="Mei R."/>
            <person name="Liu W.T."/>
        </authorList>
    </citation>
    <scope>NUCLEOTIDE SEQUENCE [LARGE SCALE GENOMIC DNA]</scope>
    <source>
        <strain evidence="2">B03fssc0709_Meth_Bin005</strain>
        <strain evidence="3">B15fssc0709_Meth_Bin003</strain>
    </source>
</reference>
<proteinExistence type="predicted"/>
<evidence type="ECO:0000256" key="1">
    <source>
        <dbReference type="SAM" id="Phobius"/>
    </source>
</evidence>
<accession>A0A150IJM9</accession>
<accession>A0A150IS38</accession>
<dbReference type="SUPFAM" id="SSF52218">
    <property type="entry name" value="Flavoproteins"/>
    <property type="match status" value="1"/>
</dbReference>
<dbReference type="Proteomes" id="UP000092401">
    <property type="component" value="Unassembled WGS sequence"/>
</dbReference>
<protein>
    <recommendedName>
        <fullName evidence="6">Flavodoxin</fullName>
    </recommendedName>
</protein>
<evidence type="ECO:0000313" key="5">
    <source>
        <dbReference type="Proteomes" id="UP000092401"/>
    </source>
</evidence>
<evidence type="ECO:0000313" key="4">
    <source>
        <dbReference type="Proteomes" id="UP000091929"/>
    </source>
</evidence>
<name>A0A150IS38_9EURY</name>
<keyword evidence="1" id="KW-0812">Transmembrane</keyword>
<dbReference type="InterPro" id="IPR029039">
    <property type="entry name" value="Flavoprotein-like_sf"/>
</dbReference>
<evidence type="ECO:0000313" key="3">
    <source>
        <dbReference type="EMBL" id="KYC47797.1"/>
    </source>
</evidence>
<comment type="caution">
    <text evidence="3">The sequence shown here is derived from an EMBL/GenBank/DDBJ whole genome shotgun (WGS) entry which is preliminary data.</text>
</comment>
<feature type="transmembrane region" description="Helical" evidence="1">
    <location>
        <begin position="30"/>
        <end position="48"/>
    </location>
</feature>
<dbReference type="Proteomes" id="UP000091929">
    <property type="component" value="Unassembled WGS sequence"/>
</dbReference>
<organism evidence="3 4">
    <name type="scientific">Candidatus Methanofastidiosum methylothiophilum</name>
    <dbReference type="NCBI Taxonomy" id="1705564"/>
    <lineage>
        <taxon>Archaea</taxon>
        <taxon>Methanobacteriati</taxon>
        <taxon>Methanobacteriota</taxon>
        <taxon>Stenosarchaea group</taxon>
        <taxon>Candidatus Methanofastidiosia</taxon>
        <taxon>Candidatus Methanofastidiosales</taxon>
        <taxon>Candidatus Methanofastidiosaceae</taxon>
        <taxon>Candidatus Methanofastidiosum</taxon>
    </lineage>
</organism>
<keyword evidence="1" id="KW-0472">Membrane</keyword>
<dbReference type="Gene3D" id="3.40.50.360">
    <property type="match status" value="1"/>
</dbReference>
<dbReference type="AlphaFoldDB" id="A0A150IS38"/>
<keyword evidence="1" id="KW-1133">Transmembrane helix</keyword>
<sequence>MKKKERLIVILIINYYTLTIMIKKRTVLKLILGGILIFIMTFAFLLVVPQMEKLTGLETINPEGKSGKVLVVYHPGVSSFQKDVTMSFVRGLVEIDYVVDITTPSSKTTTEIANYDLVVLGAPTYGFAPAKPIENYIKRVADFKEMRIVSILTGAGSTDESVEKMKELILMTNGRLIKSLPLWSSAPNEEIYGISDAKQIAYKAGLELEIN</sequence>
<gene>
    <name evidence="2" type="ORF">APG10_01265</name>
    <name evidence="3" type="ORF">APG11_00875</name>
</gene>
<evidence type="ECO:0000313" key="2">
    <source>
        <dbReference type="EMBL" id="KYC45005.1"/>
    </source>
</evidence>
<dbReference type="EMBL" id="LNGE01000034">
    <property type="protein sequence ID" value="KYC45005.1"/>
    <property type="molecule type" value="Genomic_DNA"/>
</dbReference>